<sequence>MPIRRLPPARTDKALASNDLTLVVENADASYSVAIYPVVYPVVVSLGSVGVILVFGLANVVIDLRTVGLALVSRSASLQCQTSPGWKTRTWYSTSSTGSSAMQFGDGQL</sequence>
<reference evidence="1" key="1">
    <citation type="submission" date="2022-11" db="EMBL/GenBank/DDBJ databases">
        <title>Genome Sequence of Boeremia exigua.</title>
        <authorList>
            <person name="Buettner E."/>
        </authorList>
    </citation>
    <scope>NUCLEOTIDE SEQUENCE</scope>
    <source>
        <strain evidence="1">CU02</strain>
    </source>
</reference>
<keyword evidence="2" id="KW-1185">Reference proteome</keyword>
<gene>
    <name evidence="1" type="ORF">OPT61_g7610</name>
</gene>
<accession>A0ACC2I1J8</accession>
<dbReference type="Proteomes" id="UP001153331">
    <property type="component" value="Unassembled WGS sequence"/>
</dbReference>
<evidence type="ECO:0000313" key="2">
    <source>
        <dbReference type="Proteomes" id="UP001153331"/>
    </source>
</evidence>
<evidence type="ECO:0000313" key="1">
    <source>
        <dbReference type="EMBL" id="KAJ8109234.1"/>
    </source>
</evidence>
<proteinExistence type="predicted"/>
<protein>
    <submittedName>
        <fullName evidence="1">Uncharacterized protein</fullName>
    </submittedName>
</protein>
<comment type="caution">
    <text evidence="1">The sequence shown here is derived from an EMBL/GenBank/DDBJ whole genome shotgun (WGS) entry which is preliminary data.</text>
</comment>
<dbReference type="EMBL" id="JAPHNI010000638">
    <property type="protein sequence ID" value="KAJ8109234.1"/>
    <property type="molecule type" value="Genomic_DNA"/>
</dbReference>
<organism evidence="1 2">
    <name type="scientific">Boeremia exigua</name>
    <dbReference type="NCBI Taxonomy" id="749465"/>
    <lineage>
        <taxon>Eukaryota</taxon>
        <taxon>Fungi</taxon>
        <taxon>Dikarya</taxon>
        <taxon>Ascomycota</taxon>
        <taxon>Pezizomycotina</taxon>
        <taxon>Dothideomycetes</taxon>
        <taxon>Pleosporomycetidae</taxon>
        <taxon>Pleosporales</taxon>
        <taxon>Pleosporineae</taxon>
        <taxon>Didymellaceae</taxon>
        <taxon>Boeremia</taxon>
    </lineage>
</organism>
<name>A0ACC2I1J8_9PLEO</name>